<gene>
    <name evidence="2" type="ORF">HQN59_11140</name>
</gene>
<feature type="domain" description="IrrE N-terminal-like" evidence="1">
    <location>
        <begin position="67"/>
        <end position="168"/>
    </location>
</feature>
<proteinExistence type="predicted"/>
<keyword evidence="3" id="KW-1185">Reference proteome</keyword>
<dbReference type="PANTHER" id="PTHR43236:SF1">
    <property type="entry name" value="BLL7220 PROTEIN"/>
    <property type="match status" value="1"/>
</dbReference>
<organism evidence="2 3">
    <name type="scientific">Piscinibacter koreensis</name>
    <dbReference type="NCBI Taxonomy" id="2742824"/>
    <lineage>
        <taxon>Bacteria</taxon>
        <taxon>Pseudomonadati</taxon>
        <taxon>Pseudomonadota</taxon>
        <taxon>Betaproteobacteria</taxon>
        <taxon>Burkholderiales</taxon>
        <taxon>Sphaerotilaceae</taxon>
        <taxon>Piscinibacter</taxon>
    </lineage>
</organism>
<name>A0A7Y6NNH6_9BURK</name>
<dbReference type="AlphaFoldDB" id="A0A7Y6NNH6"/>
<dbReference type="PANTHER" id="PTHR43236">
    <property type="entry name" value="ANTITOXIN HIGA1"/>
    <property type="match status" value="1"/>
</dbReference>
<dbReference type="InterPro" id="IPR052345">
    <property type="entry name" value="Rad_response_metalloprotease"/>
</dbReference>
<sequence length="265" mass="30241">MVQLDLIELADLVRPEQLVAEILRQNPQMPVPVPLEDLARLAGISKIEAFTSEGFEGALIANATKSQGAIFYSNRGPRPRQRFTIGHELGHFLLPWHRQAKFQCTAEDITSGGNKDWEIQANQFAAELLIPAPLVKTRLQKLKDPELAHIMALRDEFETSMEMTARRVVELSEYACAVIFSKDNVVRYPVWSPYFTHRLCVKKGERLPAKSPSREAASDPDEWHELDAHWWLVERRGEDTPESVYEQTLVQENGHKVTLLTYDPE</sequence>
<evidence type="ECO:0000259" key="1">
    <source>
        <dbReference type="Pfam" id="PF06114"/>
    </source>
</evidence>
<evidence type="ECO:0000313" key="3">
    <source>
        <dbReference type="Proteomes" id="UP000529637"/>
    </source>
</evidence>
<comment type="caution">
    <text evidence="2">The sequence shown here is derived from an EMBL/GenBank/DDBJ whole genome shotgun (WGS) entry which is preliminary data.</text>
</comment>
<dbReference type="InterPro" id="IPR010359">
    <property type="entry name" value="IrrE_HExxH"/>
</dbReference>
<dbReference type="Proteomes" id="UP000529637">
    <property type="component" value="Unassembled WGS sequence"/>
</dbReference>
<accession>A0A7Y6NNH6</accession>
<evidence type="ECO:0000313" key="2">
    <source>
        <dbReference type="EMBL" id="NUZ06314.1"/>
    </source>
</evidence>
<dbReference type="EMBL" id="JABWMJ010000004">
    <property type="protein sequence ID" value="NUZ06314.1"/>
    <property type="molecule type" value="Genomic_DNA"/>
</dbReference>
<dbReference type="RefSeq" id="WP_176069124.1">
    <property type="nucleotide sequence ID" value="NZ_JABWMJ010000004.1"/>
</dbReference>
<dbReference type="Gene3D" id="1.10.10.2910">
    <property type="match status" value="1"/>
</dbReference>
<dbReference type="Pfam" id="PF06114">
    <property type="entry name" value="Peptidase_M78"/>
    <property type="match status" value="1"/>
</dbReference>
<protein>
    <submittedName>
        <fullName evidence="2">ImmA/IrrE family metallo-endopeptidase</fullName>
    </submittedName>
</protein>
<reference evidence="2 3" key="1">
    <citation type="submission" date="2020-06" db="EMBL/GenBank/DDBJ databases">
        <title>Schlegella sp. ID0723 isolated from air conditioner.</title>
        <authorList>
            <person name="Kim D.Y."/>
            <person name="Kim D.-U."/>
        </authorList>
    </citation>
    <scope>NUCLEOTIDE SEQUENCE [LARGE SCALE GENOMIC DNA]</scope>
    <source>
        <strain evidence="2 3">ID0723</strain>
    </source>
</reference>